<dbReference type="Proteomes" id="UP000577724">
    <property type="component" value="Unassembled WGS sequence"/>
</dbReference>
<evidence type="ECO:0000259" key="5">
    <source>
        <dbReference type="Pfam" id="PF10145"/>
    </source>
</evidence>
<feature type="region of interest" description="Disordered" evidence="3">
    <location>
        <begin position="1211"/>
        <end position="1233"/>
    </location>
</feature>
<dbReference type="PANTHER" id="PTHR37813:SF1">
    <property type="entry name" value="FELS-2 PROPHAGE PROTEIN"/>
    <property type="match status" value="1"/>
</dbReference>
<proteinExistence type="predicted"/>
<evidence type="ECO:0000313" key="6">
    <source>
        <dbReference type="EMBL" id="NUU53050.1"/>
    </source>
</evidence>
<keyword evidence="7" id="KW-1185">Reference proteome</keyword>
<feature type="transmembrane region" description="Helical" evidence="4">
    <location>
        <begin position="483"/>
        <end position="504"/>
    </location>
</feature>
<evidence type="ECO:0000256" key="3">
    <source>
        <dbReference type="SAM" id="MobiDB-lite"/>
    </source>
</evidence>
<reference evidence="6 7" key="1">
    <citation type="submission" date="2020-05" db="EMBL/GenBank/DDBJ databases">
        <title>Genome Sequencing of Type Strains.</title>
        <authorList>
            <person name="Lemaire J.F."/>
            <person name="Inderbitzin P."/>
            <person name="Gregorio O.A."/>
            <person name="Collins S.B."/>
            <person name="Wespe N."/>
            <person name="Knight-Connoni V."/>
        </authorList>
    </citation>
    <scope>NUCLEOTIDE SEQUENCE [LARGE SCALE GENOMIC DNA]</scope>
    <source>
        <strain evidence="6 7">DSM 19942</strain>
    </source>
</reference>
<evidence type="ECO:0000256" key="4">
    <source>
        <dbReference type="SAM" id="Phobius"/>
    </source>
</evidence>
<dbReference type="NCBIfam" id="TIGR01760">
    <property type="entry name" value="tape_meas_TP901"/>
    <property type="match status" value="1"/>
</dbReference>
<evidence type="ECO:0000313" key="7">
    <source>
        <dbReference type="Proteomes" id="UP000577724"/>
    </source>
</evidence>
<dbReference type="RefSeq" id="WP_175380850.1">
    <property type="nucleotide sequence ID" value="NZ_CBCRYD010000049.1"/>
</dbReference>
<comment type="caution">
    <text evidence="6">The sequence shown here is derived from an EMBL/GenBank/DDBJ whole genome shotgun (WGS) entry which is preliminary data.</text>
</comment>
<keyword evidence="1" id="KW-1188">Viral release from host cell</keyword>
<dbReference type="PANTHER" id="PTHR37813">
    <property type="entry name" value="FELS-2 PROPHAGE PROTEIN"/>
    <property type="match status" value="1"/>
</dbReference>
<feature type="transmembrane region" description="Helical" evidence="4">
    <location>
        <begin position="516"/>
        <end position="535"/>
    </location>
</feature>
<protein>
    <submittedName>
        <fullName evidence="6">Phage tail tape measure protein</fullName>
    </submittedName>
</protein>
<dbReference type="InterPro" id="IPR010090">
    <property type="entry name" value="Phage_tape_meas"/>
</dbReference>
<keyword evidence="4" id="KW-0812">Transmembrane</keyword>
<feature type="coiled-coil region" evidence="2">
    <location>
        <begin position="18"/>
        <end position="45"/>
    </location>
</feature>
<feature type="domain" description="Phage tail tape measure protein" evidence="5">
    <location>
        <begin position="191"/>
        <end position="390"/>
    </location>
</feature>
<gene>
    <name evidence="6" type="ORF">HP548_02925</name>
</gene>
<evidence type="ECO:0000256" key="2">
    <source>
        <dbReference type="SAM" id="Coils"/>
    </source>
</evidence>
<feature type="coiled-coil region" evidence="2">
    <location>
        <begin position="565"/>
        <end position="605"/>
    </location>
</feature>
<dbReference type="EMBL" id="JABMCC010000092">
    <property type="protein sequence ID" value="NUU53050.1"/>
    <property type="molecule type" value="Genomic_DNA"/>
</dbReference>
<keyword evidence="4" id="KW-0472">Membrane</keyword>
<name>A0ABX2MIQ4_9BACL</name>
<keyword evidence="4" id="KW-1133">Transmembrane helix</keyword>
<organism evidence="6 7">
    <name type="scientific">Paenibacillus taichungensis</name>
    <dbReference type="NCBI Taxonomy" id="484184"/>
    <lineage>
        <taxon>Bacteria</taxon>
        <taxon>Bacillati</taxon>
        <taxon>Bacillota</taxon>
        <taxon>Bacilli</taxon>
        <taxon>Bacillales</taxon>
        <taxon>Paenibacillaceae</taxon>
        <taxon>Paenibacillus</taxon>
    </lineage>
</organism>
<evidence type="ECO:0000256" key="1">
    <source>
        <dbReference type="ARBA" id="ARBA00022612"/>
    </source>
</evidence>
<dbReference type="GeneID" id="97129638"/>
<dbReference type="Pfam" id="PF10145">
    <property type="entry name" value="PhageMin_Tail"/>
    <property type="match status" value="1"/>
</dbReference>
<keyword evidence="2" id="KW-0175">Coiled coil</keyword>
<accession>A0ABX2MIQ4</accession>
<sequence>MAENENIGGIEAKLGLDADGFKKGIEEAKQDMKKMTDESKKFNQDFKTVSKSLRDVGVDSKEIRKIKTEMLASKPELFEKQLKNVESQLRAIGASSSQISKVKVQIQEQGTALDSTSGKLTRMKAEFDENAKSASNLSKEIGTAGVAYAAYAAAVAAALAKAVDISAQFEQAMAKVKAISGATGQEFEKLRQQAIDLGATTVFSSTQAAEAQSFLAMAGFKTKEIMEAMPGVLSLAAAGQMEIARTADIASNILTGFRLSADQTTGVVDVLAKAMTSSNTNIEQLGYAMKYVAPIAASLGMSIEEAAASVGELSNAGIQGEMAGTQLRAMLLRLASPTKEAQFYMDKLGVTTKDAAGNILPFANIIGQFEQAFKKLNQSQQAQVAASIAGTEAASGFLTLISTGQSQLESFTSELENSAGAADKLASTQMDTLKGSIEEFKSAMEAAAIAIGDKFAPTVRTITDMIAGLILSFTSLDAGTQNAIITFVAVTAAVTGITLAVYALRTALIALQASFPPLLAISAIIGGIAAGFAYFKGKADDATASAEQFAQAQEEVNQALGKSPLNRTVQDVQDLQERTEQLNSVLEERAALQERLNEIEALQADQLGTPQLLNEMFEINDQLAEMDEKLRGMGYDGVEQAQIKLEQMNDAIEESVPALLKMREAEITDLAAKNQKVEAMAKLSARYKELASAQNLDASQKQELINVTDQLRKQYPDLNALQDESGRITIKNIGIIDDHISAERSFIDMSAKAANAYLTHLEAMAKANKASVEAQIKNFEALAKAMSAVSGSANPMMAKNVTAVGGVSVNKTFENFANGGVDKQLTALYDKQNIAAQNLLEVQRAKDSLTSGEAFKPVSGGGIDLSKPEKEKKTKAAKAAKAKKEKSGKSAAELAAEARKKAYDADIATVRYQADMYDWSAEEQIKAYNKVAAKHKQHLKETVDDQRTMNLQIKRLQEDSVKARYDFSSEWIDKDQRRMEEAGKSEVEMATAKLNAWTRVRDRYKKDSDEYKKADEQVYQSKKELTRQLEAEQKKQYQASSEWITKEERRMEDSGKTEQEILQMKLDAWTRVRDRYKKDSELYKQADEQVYQARKALLQQTQKDTETLLKKQKTAVNDAKKAELAAIDERKKAFVDAQNEKIKAIDDLIKKEQEANSDEDWETELAKKQARVDLLESAVSPEGIQERDDLIAEIERMRLERSRELRKRDLEDQKDKLQDEKSEQEQAFEDEKTATEARYDALAQAFEDYGDNVKLIESAVQDFRVGANQEANKQILSDLDTFLSQYQSKMKTASSLSGTSQQALDLQEYNANKDAYNAAKAAGNKDEMQRLSQRNQAIRDQYGIDKDTGKISSFDVGGVVPGPPGAPMEAVVHGEEAIFNRHQLNNLFRLLEVPKLNLKPEQAQAPATQVTNHIDLSTDTVVLEDKADMDMYNNGKERLARSLQRLGMKG</sequence>